<evidence type="ECO:0000313" key="1">
    <source>
        <dbReference type="EMBL" id="SFP02468.1"/>
    </source>
</evidence>
<protein>
    <submittedName>
        <fullName evidence="1">Uncharacterized protein</fullName>
    </submittedName>
</protein>
<accession>A0A1I5LYM7</accession>
<proteinExistence type="predicted"/>
<dbReference type="EMBL" id="FOXB01000004">
    <property type="protein sequence ID" value="SFP02468.1"/>
    <property type="molecule type" value="Genomic_DNA"/>
</dbReference>
<dbReference type="AlphaFoldDB" id="A0A1I5LYM7"/>
<sequence length="168" mass="20142">MKDIIKSILSISDKTYYNWKKEERPIIALLHKYFTENDLKEFLETGKIGRYEKENEPYDKRLLYLKLFILSNSAKQILIDQLSYCIENEVEYNYEIAIEYFETGLKQTIKQLKNFSKNPGYTNRDIKKFIFFVKNILDNQDIKFINYNKQKIIDMLEETIGGIAFSSW</sequence>
<dbReference type="OrthoDB" id="5349376at2"/>
<dbReference type="Proteomes" id="UP000199227">
    <property type="component" value="Unassembled WGS sequence"/>
</dbReference>
<name>A0A1I5LYM7_9BACT</name>
<organism evidence="1 2">
    <name type="scientific">Hydrogenimonas thermophila</name>
    <dbReference type="NCBI Taxonomy" id="223786"/>
    <lineage>
        <taxon>Bacteria</taxon>
        <taxon>Pseudomonadati</taxon>
        <taxon>Campylobacterota</taxon>
        <taxon>Epsilonproteobacteria</taxon>
        <taxon>Campylobacterales</taxon>
        <taxon>Hydrogenimonadaceae</taxon>
        <taxon>Hydrogenimonas</taxon>
    </lineage>
</organism>
<keyword evidence="2" id="KW-1185">Reference proteome</keyword>
<evidence type="ECO:0000313" key="2">
    <source>
        <dbReference type="Proteomes" id="UP000199227"/>
    </source>
</evidence>
<reference evidence="1 2" key="1">
    <citation type="submission" date="2016-10" db="EMBL/GenBank/DDBJ databases">
        <authorList>
            <person name="de Groot N.N."/>
        </authorList>
    </citation>
    <scope>NUCLEOTIDE SEQUENCE [LARGE SCALE GENOMIC DNA]</scope>
    <source>
        <strain evidence="1 2">EP1-55-1</strain>
    </source>
</reference>
<dbReference type="STRING" id="223786.SAMN05216234_10487"/>
<dbReference type="RefSeq" id="WP_092910850.1">
    <property type="nucleotide sequence ID" value="NZ_FOXB01000004.1"/>
</dbReference>
<gene>
    <name evidence="1" type="ORF">SAMN05216234_10487</name>
</gene>